<dbReference type="Pfam" id="PF20576">
    <property type="entry name" value="HEWD"/>
    <property type="match status" value="1"/>
</dbReference>
<accession>A0A3A6QNC9</accession>
<dbReference type="AlphaFoldDB" id="A0A3A6QNC9"/>
<name>A0A3A6QNC9_9EURY</name>
<evidence type="ECO:0000313" key="2">
    <source>
        <dbReference type="EMBL" id="RJX49840.1"/>
    </source>
</evidence>
<dbReference type="EMBL" id="QMDW01000008">
    <property type="protein sequence ID" value="RJX49840.1"/>
    <property type="molecule type" value="Genomic_DNA"/>
</dbReference>
<comment type="caution">
    <text evidence="2">The sequence shown here is derived from an EMBL/GenBank/DDBJ whole genome shotgun (WGS) entry which is preliminary data.</text>
</comment>
<dbReference type="InterPro" id="IPR046782">
    <property type="entry name" value="HEWD"/>
</dbReference>
<gene>
    <name evidence="2" type="ORF">DP106_06935</name>
</gene>
<evidence type="ECO:0000313" key="3">
    <source>
        <dbReference type="Proteomes" id="UP000281564"/>
    </source>
</evidence>
<sequence length="65" mass="7438">MGDSHIDMSIRLRHPTERVCERCGRTEHWDADAESWQVATDSVGSIYCIHEWDINGSFVPFKTSA</sequence>
<protein>
    <recommendedName>
        <fullName evidence="1">HEWD domain-containing protein</fullName>
    </recommendedName>
</protein>
<evidence type="ECO:0000259" key="1">
    <source>
        <dbReference type="Pfam" id="PF20576"/>
    </source>
</evidence>
<organism evidence="2 3">
    <name type="scientific">Halonotius pteroides</name>
    <dbReference type="NCBI Taxonomy" id="268735"/>
    <lineage>
        <taxon>Archaea</taxon>
        <taxon>Methanobacteriati</taxon>
        <taxon>Methanobacteriota</taxon>
        <taxon>Stenosarchaea group</taxon>
        <taxon>Halobacteria</taxon>
        <taxon>Halobacteriales</taxon>
        <taxon>Haloferacaceae</taxon>
        <taxon>Halonotius</taxon>
    </lineage>
</organism>
<feature type="domain" description="HEWD" evidence="1">
    <location>
        <begin position="8"/>
        <end position="63"/>
    </location>
</feature>
<keyword evidence="3" id="KW-1185">Reference proteome</keyword>
<proteinExistence type="predicted"/>
<dbReference type="Proteomes" id="UP000281564">
    <property type="component" value="Unassembled WGS sequence"/>
</dbReference>
<reference evidence="2 3" key="1">
    <citation type="submission" date="2018-06" db="EMBL/GenBank/DDBJ databases">
        <title>Halonotius sp. F13-13 a new haloarchaeeon isolated from a solar saltern from Isla Cristina, Huelva, Spain.</title>
        <authorList>
            <person name="Duran-Viseras A."/>
            <person name="Sanchez-Porro C."/>
            <person name="Ventosa A."/>
        </authorList>
    </citation>
    <scope>NUCLEOTIDE SEQUENCE [LARGE SCALE GENOMIC DNA]</scope>
    <source>
        <strain evidence="2 3">CECT 7525</strain>
    </source>
</reference>